<dbReference type="PROSITE" id="PS50837">
    <property type="entry name" value="NACHT"/>
    <property type="match status" value="1"/>
</dbReference>
<dbReference type="EMBL" id="WIUZ02000002">
    <property type="protein sequence ID" value="KAF9790924.1"/>
    <property type="molecule type" value="Genomic_DNA"/>
</dbReference>
<reference evidence="4" key="2">
    <citation type="submission" date="2020-11" db="EMBL/GenBank/DDBJ databases">
        <authorList>
            <consortium name="DOE Joint Genome Institute"/>
            <person name="Kuo A."/>
            <person name="Miyauchi S."/>
            <person name="Kiss E."/>
            <person name="Drula E."/>
            <person name="Kohler A."/>
            <person name="Sanchez-Garcia M."/>
            <person name="Andreopoulos B."/>
            <person name="Barry K.W."/>
            <person name="Bonito G."/>
            <person name="Buee M."/>
            <person name="Carver A."/>
            <person name="Chen C."/>
            <person name="Cichocki N."/>
            <person name="Clum A."/>
            <person name="Culley D."/>
            <person name="Crous P.W."/>
            <person name="Fauchery L."/>
            <person name="Girlanda M."/>
            <person name="Hayes R."/>
            <person name="Keri Z."/>
            <person name="Labutti K."/>
            <person name="Lipzen A."/>
            <person name="Lombard V."/>
            <person name="Magnuson J."/>
            <person name="Maillard F."/>
            <person name="Morin E."/>
            <person name="Murat C."/>
            <person name="Nolan M."/>
            <person name="Ohm R."/>
            <person name="Pangilinan J."/>
            <person name="Pereira M."/>
            <person name="Perotto S."/>
            <person name="Peter M."/>
            <person name="Riley R."/>
            <person name="Sitrit Y."/>
            <person name="Stielow B."/>
            <person name="Szollosi G."/>
            <person name="Zifcakova L."/>
            <person name="Stursova M."/>
            <person name="Spatafora J.W."/>
            <person name="Tedersoo L."/>
            <person name="Vaario L.-M."/>
            <person name="Yamada A."/>
            <person name="Yan M."/>
            <person name="Wang P."/>
            <person name="Xu J."/>
            <person name="Bruns T."/>
            <person name="Baldrian P."/>
            <person name="Vilgalys R."/>
            <person name="Henrissat B."/>
            <person name="Grigoriev I.V."/>
            <person name="Hibbett D."/>
            <person name="Nagy L.G."/>
            <person name="Martin F.M."/>
        </authorList>
    </citation>
    <scope>NUCLEOTIDE SEQUENCE</scope>
    <source>
        <strain evidence="4">UH-Tt-Lm1</strain>
    </source>
</reference>
<dbReference type="InterPro" id="IPR056884">
    <property type="entry name" value="NPHP3-like_N"/>
</dbReference>
<dbReference type="InterPro" id="IPR027417">
    <property type="entry name" value="P-loop_NTPase"/>
</dbReference>
<feature type="compositionally biased region" description="Basic residues" evidence="2">
    <location>
        <begin position="1"/>
        <end position="14"/>
    </location>
</feature>
<dbReference type="AlphaFoldDB" id="A0A9P6LAL9"/>
<evidence type="ECO:0000259" key="3">
    <source>
        <dbReference type="PROSITE" id="PS50837"/>
    </source>
</evidence>
<sequence length="1267" mass="140510">MSSKKSRNPFKALKKYLPLRASTDHVAGPPGFRAEPQSQANPQDSVALPDKDHRVLQTTIHDERGGDPGLLPPDTSVTGVAPYRAAESANESTENRTCDVEEDGGDLAVAPSDKFGALKAILEATSAAPADPKEAVTISNKIKNLLPRLITLEDHFDTLPDDVGDFRRRNKLIGKLEDLEEQLRSLHEGQGIQPRFKGGEDVYNVLEDMQEAIYEYQNTYQITARVEQCKLMSPDEESVLGNFRCAQDADYLCGGRKGCLRGTRRALLDEIEIWTRDFDKPSVYWLNGLAGTGKSTIAQTIAERLSADGRLGASFFCSRDFEDRSDLHFIFPTLAAQLAQKHSNSRSEFVPLVKSDREIVRESLCDQMYKLIVLPLAKFTISTVIVIDALDECKDDEPASAILSVLGRFMSQIPKVKFFLTGRPEPRIREGFSLPRLAEATNVFFLHEVKPSEVKKDIRALFQHEFSELAHRRRGLDDWPSEVQLNLLCERAAGLFVYAMATIRVICDQNADPRTQLNDLLQSPGSSVLEGKTKFSAQKTLDSLYLSVLQKAFGDDYPERDPKIRSILGAVVLAANPLSPSTIATLLGLTTEGVFLPLLSAHSLLILQDNSSCPVRPFHKSFPDFIIDPGRCANPRFHVFPPKHHMELLVGCLNLLNQKLERNMCNLPDAVTNSEVVDLKERTQKYIGQALEYACKSWHKHLPKTTLAESDITSALYQFMEKKFLFWLEVLSILGTAREAVVALEAVAKLLNASPTLNLVNDCFRFVVAFFEVIDTSAPHIYHSALLLSPQTSIAHDLYKQYCCPFVRVLQGSSTSWEQVVATRNSSGSIQTAVWSPCMRFIAFSEAFPHRVEILDAATLTRIQTLAPSLNVIKWLDFSPDGCLLTGFGPKLELHIWDLQTGHLVNATSSETHKTGRKCLSSTYSLDIKTIAVAHGSLLHPSNHFPTTISTYDLTSGMCIFSHSPSEGCIVGQIWAHNRHLQFSTVKPGHITIWEADFTSIHTLAEVKTMPGPDEIDHAGEFLFLHTLSRLAFTLKHAVRIWDAQDSKLLLDFEGVLQPSTMVFSHDGQLFMCATSGSMVHVKLVFSPNAKSILMQHEQEIQLRYTKDPTFSLSDLPAKPFSHCHYILDFSPDGTLAAVALWCGEMITILDLECGEPRLTINTGMEIFGLRVTGGTILIVGEGMVATWNVPAGGCAFGARADMNDSVETRLFDYTKLPGTRPPYASISPDLNCIAITGRGMTCPLDIYDISTGKHLVGIDTLEFGWA</sequence>
<dbReference type="SUPFAM" id="SSF52540">
    <property type="entry name" value="P-loop containing nucleoside triphosphate hydrolases"/>
    <property type="match status" value="1"/>
</dbReference>
<dbReference type="InterPro" id="IPR015943">
    <property type="entry name" value="WD40/YVTN_repeat-like_dom_sf"/>
</dbReference>
<feature type="region of interest" description="Disordered" evidence="2">
    <location>
        <begin position="86"/>
        <end position="105"/>
    </location>
</feature>
<evidence type="ECO:0000313" key="5">
    <source>
        <dbReference type="Proteomes" id="UP000736335"/>
    </source>
</evidence>
<protein>
    <recommendedName>
        <fullName evidence="3">NACHT domain-containing protein</fullName>
    </recommendedName>
</protein>
<organism evidence="4 5">
    <name type="scientific">Thelephora terrestris</name>
    <dbReference type="NCBI Taxonomy" id="56493"/>
    <lineage>
        <taxon>Eukaryota</taxon>
        <taxon>Fungi</taxon>
        <taxon>Dikarya</taxon>
        <taxon>Basidiomycota</taxon>
        <taxon>Agaricomycotina</taxon>
        <taxon>Agaricomycetes</taxon>
        <taxon>Thelephorales</taxon>
        <taxon>Thelephoraceae</taxon>
        <taxon>Thelephora</taxon>
    </lineage>
</organism>
<evidence type="ECO:0000313" key="4">
    <source>
        <dbReference type="EMBL" id="KAF9790924.1"/>
    </source>
</evidence>
<dbReference type="Gene3D" id="2.130.10.10">
    <property type="entry name" value="YVTN repeat-like/Quinoprotein amine dehydrogenase"/>
    <property type="match status" value="2"/>
</dbReference>
<proteinExistence type="predicted"/>
<reference evidence="4" key="1">
    <citation type="journal article" date="2020" name="Nat. Commun.">
        <title>Large-scale genome sequencing of mycorrhizal fungi provides insights into the early evolution of symbiotic traits.</title>
        <authorList>
            <person name="Miyauchi S."/>
            <person name="Kiss E."/>
            <person name="Kuo A."/>
            <person name="Drula E."/>
            <person name="Kohler A."/>
            <person name="Sanchez-Garcia M."/>
            <person name="Morin E."/>
            <person name="Andreopoulos B."/>
            <person name="Barry K.W."/>
            <person name="Bonito G."/>
            <person name="Buee M."/>
            <person name="Carver A."/>
            <person name="Chen C."/>
            <person name="Cichocki N."/>
            <person name="Clum A."/>
            <person name="Culley D."/>
            <person name="Crous P.W."/>
            <person name="Fauchery L."/>
            <person name="Girlanda M."/>
            <person name="Hayes R.D."/>
            <person name="Keri Z."/>
            <person name="LaButti K."/>
            <person name="Lipzen A."/>
            <person name="Lombard V."/>
            <person name="Magnuson J."/>
            <person name="Maillard F."/>
            <person name="Murat C."/>
            <person name="Nolan M."/>
            <person name="Ohm R.A."/>
            <person name="Pangilinan J."/>
            <person name="Pereira M.F."/>
            <person name="Perotto S."/>
            <person name="Peter M."/>
            <person name="Pfister S."/>
            <person name="Riley R."/>
            <person name="Sitrit Y."/>
            <person name="Stielow J.B."/>
            <person name="Szollosi G."/>
            <person name="Zifcakova L."/>
            <person name="Stursova M."/>
            <person name="Spatafora J.W."/>
            <person name="Tedersoo L."/>
            <person name="Vaario L.M."/>
            <person name="Yamada A."/>
            <person name="Yan M."/>
            <person name="Wang P."/>
            <person name="Xu J."/>
            <person name="Bruns T."/>
            <person name="Baldrian P."/>
            <person name="Vilgalys R."/>
            <person name="Dunand C."/>
            <person name="Henrissat B."/>
            <person name="Grigoriev I.V."/>
            <person name="Hibbett D."/>
            <person name="Nagy L.G."/>
            <person name="Martin F.M."/>
        </authorList>
    </citation>
    <scope>NUCLEOTIDE SEQUENCE</scope>
    <source>
        <strain evidence="4">UH-Tt-Lm1</strain>
    </source>
</reference>
<dbReference type="InterPro" id="IPR007111">
    <property type="entry name" value="NACHT_NTPase"/>
</dbReference>
<dbReference type="SUPFAM" id="SSF50969">
    <property type="entry name" value="YVTN repeat-like/Quinoprotein amine dehydrogenase"/>
    <property type="match status" value="2"/>
</dbReference>
<accession>A0A9P6LAL9</accession>
<comment type="caution">
    <text evidence="4">The sequence shown here is derived from an EMBL/GenBank/DDBJ whole genome shotgun (WGS) entry which is preliminary data.</text>
</comment>
<dbReference type="Gene3D" id="3.40.50.300">
    <property type="entry name" value="P-loop containing nucleotide triphosphate hydrolases"/>
    <property type="match status" value="1"/>
</dbReference>
<dbReference type="Proteomes" id="UP000736335">
    <property type="component" value="Unassembled WGS sequence"/>
</dbReference>
<dbReference type="Pfam" id="PF24883">
    <property type="entry name" value="NPHP3_N"/>
    <property type="match status" value="1"/>
</dbReference>
<feature type="domain" description="NACHT" evidence="3">
    <location>
        <begin position="282"/>
        <end position="424"/>
    </location>
</feature>
<feature type="region of interest" description="Disordered" evidence="2">
    <location>
        <begin position="1"/>
        <end position="50"/>
    </location>
</feature>
<dbReference type="PANTHER" id="PTHR10039:SF17">
    <property type="entry name" value="FUNGAL STAND N-TERMINAL GOODBYE DOMAIN-CONTAINING PROTEIN-RELATED"/>
    <property type="match status" value="1"/>
</dbReference>
<evidence type="ECO:0000256" key="2">
    <source>
        <dbReference type="SAM" id="MobiDB-lite"/>
    </source>
</evidence>
<dbReference type="PANTHER" id="PTHR10039">
    <property type="entry name" value="AMELOGENIN"/>
    <property type="match status" value="1"/>
</dbReference>
<evidence type="ECO:0000256" key="1">
    <source>
        <dbReference type="ARBA" id="ARBA00022737"/>
    </source>
</evidence>
<gene>
    <name evidence="4" type="ORF">BJ322DRAFT_1208238</name>
</gene>
<keyword evidence="1" id="KW-0677">Repeat</keyword>
<name>A0A9P6LAL9_9AGAM</name>
<dbReference type="InterPro" id="IPR011044">
    <property type="entry name" value="Quino_amine_DH_bsu"/>
</dbReference>
<dbReference type="OrthoDB" id="308690at2759"/>
<keyword evidence="5" id="KW-1185">Reference proteome</keyword>